<dbReference type="EC" id="3.1.3.48" evidence="2"/>
<feature type="domain" description="Phosphotyrosine protein phosphatase I" evidence="5">
    <location>
        <begin position="3"/>
        <end position="152"/>
    </location>
</feature>
<dbReference type="RefSeq" id="WP_290262846.1">
    <property type="nucleotide sequence ID" value="NZ_JAUFQG010000004.1"/>
</dbReference>
<dbReference type="PANTHER" id="PTHR11717:SF7">
    <property type="entry name" value="LOW MOLECULAR WEIGHT PHOSPHOTYROSINE PROTEIN PHOSPHATASE"/>
    <property type="match status" value="1"/>
</dbReference>
<proteinExistence type="inferred from homology"/>
<gene>
    <name evidence="6" type="ORF">ACFOX3_17160</name>
</gene>
<evidence type="ECO:0000313" key="7">
    <source>
        <dbReference type="Proteomes" id="UP001595840"/>
    </source>
</evidence>
<keyword evidence="3 6" id="KW-0378">Hydrolase</keyword>
<evidence type="ECO:0000256" key="3">
    <source>
        <dbReference type="ARBA" id="ARBA00022801"/>
    </source>
</evidence>
<dbReference type="PANTHER" id="PTHR11717">
    <property type="entry name" value="LOW MOLECULAR WEIGHT PROTEIN TYROSINE PHOSPHATASE"/>
    <property type="match status" value="1"/>
</dbReference>
<dbReference type="Proteomes" id="UP001595840">
    <property type="component" value="Unassembled WGS sequence"/>
</dbReference>
<accession>A0ABV8V976</accession>
<dbReference type="EMBL" id="JBHSCX010000021">
    <property type="protein sequence ID" value="MFC4364049.1"/>
    <property type="molecule type" value="Genomic_DNA"/>
</dbReference>
<comment type="caution">
    <text evidence="6">The sequence shown here is derived from an EMBL/GenBank/DDBJ whole genome shotgun (WGS) entry which is preliminary data.</text>
</comment>
<protein>
    <recommendedName>
        <fullName evidence="2">protein-tyrosine-phosphatase</fullName>
        <ecNumber evidence="2">3.1.3.48</ecNumber>
    </recommendedName>
</protein>
<comment type="similarity">
    <text evidence="1">Belongs to the low molecular weight phosphotyrosine protein phosphatase family.</text>
</comment>
<dbReference type="InterPro" id="IPR017867">
    <property type="entry name" value="Tyr_phospatase_low_mol_wt"/>
</dbReference>
<dbReference type="InterPro" id="IPR023485">
    <property type="entry name" value="Ptyr_pPase"/>
</dbReference>
<evidence type="ECO:0000259" key="5">
    <source>
        <dbReference type="SMART" id="SM00226"/>
    </source>
</evidence>
<dbReference type="Pfam" id="PF01451">
    <property type="entry name" value="LMWPc"/>
    <property type="match status" value="1"/>
</dbReference>
<evidence type="ECO:0000313" key="6">
    <source>
        <dbReference type="EMBL" id="MFC4364049.1"/>
    </source>
</evidence>
<dbReference type="PRINTS" id="PR00719">
    <property type="entry name" value="LMWPTPASE"/>
</dbReference>
<keyword evidence="4" id="KW-0904">Protein phosphatase</keyword>
<organism evidence="6 7">
    <name type="scientific">Simiduia curdlanivorans</name>
    <dbReference type="NCBI Taxonomy" id="1492769"/>
    <lineage>
        <taxon>Bacteria</taxon>
        <taxon>Pseudomonadati</taxon>
        <taxon>Pseudomonadota</taxon>
        <taxon>Gammaproteobacteria</taxon>
        <taxon>Cellvibrionales</taxon>
        <taxon>Cellvibrionaceae</taxon>
        <taxon>Simiduia</taxon>
    </lineage>
</organism>
<dbReference type="SUPFAM" id="SSF52788">
    <property type="entry name" value="Phosphotyrosine protein phosphatases I"/>
    <property type="match status" value="1"/>
</dbReference>
<dbReference type="SMART" id="SM00226">
    <property type="entry name" value="LMWPc"/>
    <property type="match status" value="1"/>
</dbReference>
<reference evidence="7" key="1">
    <citation type="journal article" date="2019" name="Int. J. Syst. Evol. Microbiol.">
        <title>The Global Catalogue of Microorganisms (GCM) 10K type strain sequencing project: providing services to taxonomists for standard genome sequencing and annotation.</title>
        <authorList>
            <consortium name="The Broad Institute Genomics Platform"/>
            <consortium name="The Broad Institute Genome Sequencing Center for Infectious Disease"/>
            <person name="Wu L."/>
            <person name="Ma J."/>
        </authorList>
    </citation>
    <scope>NUCLEOTIDE SEQUENCE [LARGE SCALE GENOMIC DNA]</scope>
    <source>
        <strain evidence="7">CECT 8570</strain>
    </source>
</reference>
<dbReference type="InterPro" id="IPR036196">
    <property type="entry name" value="Ptyr_pPase_sf"/>
</dbReference>
<sequence length="162" mass="17350">MTAKVLMVCLGNICRSPTAEGVLRAELAKRGLADRVEVDSAGTAAWHVGKNPDSRSIAHAKKRAVDISSCKARQVLSDDFHVFDYVLAMDNANLQALAQLQPAHSKATLASLLSFGSLPGYTEVPDPYYGDGAGFETVLNLIEVAVNGLIDHLVAHNLRLPQ</sequence>
<dbReference type="CDD" id="cd16343">
    <property type="entry name" value="LMWPTP"/>
    <property type="match status" value="1"/>
</dbReference>
<dbReference type="InterPro" id="IPR050438">
    <property type="entry name" value="LMW_PTPase"/>
</dbReference>
<keyword evidence="7" id="KW-1185">Reference proteome</keyword>
<dbReference type="GO" id="GO:0004725">
    <property type="term" value="F:protein tyrosine phosphatase activity"/>
    <property type="evidence" value="ECO:0007669"/>
    <property type="project" value="UniProtKB-EC"/>
</dbReference>
<evidence type="ECO:0000256" key="4">
    <source>
        <dbReference type="ARBA" id="ARBA00022912"/>
    </source>
</evidence>
<evidence type="ECO:0000256" key="2">
    <source>
        <dbReference type="ARBA" id="ARBA00013064"/>
    </source>
</evidence>
<evidence type="ECO:0000256" key="1">
    <source>
        <dbReference type="ARBA" id="ARBA00011063"/>
    </source>
</evidence>
<name>A0ABV8V976_9GAMM</name>
<dbReference type="Gene3D" id="3.40.50.2300">
    <property type="match status" value="1"/>
</dbReference>